<reference evidence="3" key="3">
    <citation type="submission" date="2024-02" db="UniProtKB">
        <authorList>
            <consortium name="WormBaseParasite"/>
        </authorList>
    </citation>
    <scope>IDENTIFICATION</scope>
    <source>
        <strain evidence="3">pt0022</strain>
    </source>
</reference>
<reference evidence="2" key="1">
    <citation type="submission" date="2015-03" db="EMBL/GenBank/DDBJ databases">
        <title>Wuchereria bancrofti Genome Sequencing Papua New Guinea Strain.</title>
        <authorList>
            <person name="Small S.T."/>
            <person name="Serre D."/>
            <person name="Zimmerman P.A."/>
        </authorList>
    </citation>
    <scope>NUCLEOTIDE SEQUENCE [LARGE SCALE GENOMIC DNA]</scope>
    <source>
        <strain evidence="2">pt0022</strain>
    </source>
</reference>
<evidence type="ECO:0000256" key="1">
    <source>
        <dbReference type="SAM" id="MobiDB-lite"/>
    </source>
</evidence>
<reference evidence="2" key="2">
    <citation type="journal article" date="2016" name="Mol. Ecol.">
        <title>Population genomics of the filarial nematode parasite Wuchereria bancrofti from mosquitoes.</title>
        <authorList>
            <person name="Small S.T."/>
            <person name="Reimer L.J."/>
            <person name="Tisch D.J."/>
            <person name="King C.L."/>
            <person name="Christensen B.M."/>
            <person name="Siba P.M."/>
            <person name="Kazura J.W."/>
            <person name="Serre D."/>
            <person name="Zimmerman P.A."/>
        </authorList>
    </citation>
    <scope>NUCLEOTIDE SEQUENCE</scope>
    <source>
        <strain evidence="2">pt0022</strain>
    </source>
</reference>
<name>A0AAF5RVJ2_WUCBA</name>
<feature type="region of interest" description="Disordered" evidence="1">
    <location>
        <begin position="176"/>
        <end position="202"/>
    </location>
</feature>
<feature type="compositionally biased region" description="Basic and acidic residues" evidence="1">
    <location>
        <begin position="191"/>
        <end position="202"/>
    </location>
</feature>
<dbReference type="WBParaSite" id="mrna-Wban_05593">
    <property type="protein sequence ID" value="mrna-Wban_05593"/>
    <property type="gene ID" value="Wban_05593"/>
</dbReference>
<proteinExistence type="predicted"/>
<evidence type="ECO:0000313" key="2">
    <source>
        <dbReference type="Proteomes" id="UP000093561"/>
    </source>
</evidence>
<evidence type="ECO:0000313" key="3">
    <source>
        <dbReference type="WBParaSite" id="mrna-Wban_05593"/>
    </source>
</evidence>
<dbReference type="Proteomes" id="UP000093561">
    <property type="component" value="Unassembled WGS sequence"/>
</dbReference>
<sequence length="512" mass="58850">MLNDDRNEESKSSLMSLPLYNNSYLQNLLLFKIPAFSDSQTMSSIVQPTTDAKDDLVPGLPNGRKVNSDRAETNYPLITEEILSAPINQYAINRISQENNLQIPVFEQWTDRWESTFDRSLTTSIPVDQAYDSDRNYLSTTQVKEKILQLNTSATPAPDSCDNSCSELSDYSDNFSGMKTETSSSAEYDESEKLKQREKEDKENYYDEIKGERRTRISFSRHPILKKQPSILMDTIPEKSFQKITPLGRKTRDKVTSFTGKTNNSNLQINFSSIAQNGKAQNFEKLKFHGHPTIIVLSKKHIFLSSNHDLLQTNPATKELKNSSQHNVLRFSSLKFRMKPNNETIKILIKSVKLVRAQQNDSVDEQPNTKPPMKESHKDDSLRTKNLLLKSFGKERNLLAETAHRSLKLQRIIVNNTVKKFASGLQFSNVRKKPERKKANDGFLHYIPKSHTEDVRGKFRSKLVFEVQPDSWTNISDISREQSLLLMKKNKLKKPIRTRRAKFFYSNVIKSS</sequence>
<feature type="compositionally biased region" description="Polar residues" evidence="1">
    <location>
        <begin position="176"/>
        <end position="186"/>
    </location>
</feature>
<feature type="region of interest" description="Disordered" evidence="1">
    <location>
        <begin position="359"/>
        <end position="381"/>
    </location>
</feature>
<organism evidence="2 3">
    <name type="scientific">Wuchereria bancrofti</name>
    <dbReference type="NCBI Taxonomy" id="6293"/>
    <lineage>
        <taxon>Eukaryota</taxon>
        <taxon>Metazoa</taxon>
        <taxon>Ecdysozoa</taxon>
        <taxon>Nematoda</taxon>
        <taxon>Chromadorea</taxon>
        <taxon>Rhabditida</taxon>
        <taxon>Spirurina</taxon>
        <taxon>Spiruromorpha</taxon>
        <taxon>Filarioidea</taxon>
        <taxon>Onchocercidae</taxon>
        <taxon>Wuchereria</taxon>
    </lineage>
</organism>
<feature type="compositionally biased region" description="Polar residues" evidence="1">
    <location>
        <begin position="359"/>
        <end position="368"/>
    </location>
</feature>
<feature type="compositionally biased region" description="Basic and acidic residues" evidence="1">
    <location>
        <begin position="372"/>
        <end position="381"/>
    </location>
</feature>
<accession>A0AAF5RVJ2</accession>
<protein>
    <submittedName>
        <fullName evidence="3">Uncharacterized protein</fullName>
    </submittedName>
</protein>
<dbReference type="AlphaFoldDB" id="A0AAF5RVJ2"/>